<evidence type="ECO:0000256" key="8">
    <source>
        <dbReference type="ARBA" id="ARBA00023316"/>
    </source>
</evidence>
<dbReference type="GO" id="GO:0008237">
    <property type="term" value="F:metallopeptidase activity"/>
    <property type="evidence" value="ECO:0007669"/>
    <property type="project" value="UniProtKB-KW"/>
</dbReference>
<dbReference type="Pfam" id="PF08239">
    <property type="entry name" value="SH3_3"/>
    <property type="match status" value="1"/>
</dbReference>
<dbReference type="InterPro" id="IPR000755">
    <property type="entry name" value="A_A_dipeptidase"/>
</dbReference>
<dbReference type="Gene3D" id="2.30.30.40">
    <property type="entry name" value="SH3 Domains"/>
    <property type="match status" value="1"/>
</dbReference>
<organism evidence="11 12">
    <name type="scientific">Tetragenococcus halophilus subsp. halophilus</name>
    <dbReference type="NCBI Taxonomy" id="1513897"/>
    <lineage>
        <taxon>Bacteria</taxon>
        <taxon>Bacillati</taxon>
        <taxon>Bacillota</taxon>
        <taxon>Bacilli</taxon>
        <taxon>Lactobacillales</taxon>
        <taxon>Enterococcaceae</taxon>
        <taxon>Tetragenococcus</taxon>
    </lineage>
</organism>
<dbReference type="GO" id="GO:0006508">
    <property type="term" value="P:proteolysis"/>
    <property type="evidence" value="ECO:0007669"/>
    <property type="project" value="UniProtKB-KW"/>
</dbReference>
<evidence type="ECO:0000256" key="3">
    <source>
        <dbReference type="ARBA" id="ARBA00022723"/>
    </source>
</evidence>
<evidence type="ECO:0000256" key="6">
    <source>
        <dbReference type="ARBA" id="ARBA00022997"/>
    </source>
</evidence>
<evidence type="ECO:0000256" key="7">
    <source>
        <dbReference type="ARBA" id="ARBA00023049"/>
    </source>
</evidence>
<sequence>MKRNKKIILGLMLVIMVAAAISFLIFNNVVNPSTDQTETSTFANNSSEEASSTTDTSQESSSEEPAQQEENPYEGEFELPVKNASGFAPIDLDVKSEADDDAKTQETLTPGTAFRILQEEGDWWEVESDEAKGWVQHQYAFINLPDVVPSAVYNNTNTYSSLYRSSGIDIPEVTNTSLYDGKADNERLQKEEFVIPVLYTTAKKINDAQSQALENDESLLIYETYRPHNAQKKVYDQLTELADENSTVKAGADTAPWEMFWFIHDDVSNHQKGYAIDVSLAQIDEQETEFYGDYSVDVVKGYTEYDMPSPMHELSVASAVFTAPVTALDPDAWKEAELRSEMNQAALSLQDYFVNAGMTPLASEWWHFNDLEAKDQVEDHESDGEYSITDVLSSQP</sequence>
<dbReference type="Proteomes" id="UP000236214">
    <property type="component" value="Unassembled WGS sequence"/>
</dbReference>
<dbReference type="GO" id="GO:0071555">
    <property type="term" value="P:cell wall organization"/>
    <property type="evidence" value="ECO:0007669"/>
    <property type="project" value="UniProtKB-KW"/>
</dbReference>
<dbReference type="AlphaFoldDB" id="A0A2H6C3I2"/>
<evidence type="ECO:0000256" key="5">
    <source>
        <dbReference type="ARBA" id="ARBA00022833"/>
    </source>
</evidence>
<keyword evidence="10" id="KW-1133">Transmembrane helix</keyword>
<comment type="caution">
    <text evidence="11">The sequence shown here is derived from an EMBL/GenBank/DDBJ whole genome shotgun (WGS) entry which is preliminary data.</text>
</comment>
<evidence type="ECO:0000313" key="11">
    <source>
        <dbReference type="EMBL" id="GBD67636.1"/>
    </source>
</evidence>
<keyword evidence="5" id="KW-0862">Zinc</keyword>
<keyword evidence="8" id="KW-0961">Cell wall biogenesis/degradation</keyword>
<feature type="compositionally biased region" description="Polar residues" evidence="9">
    <location>
        <begin position="35"/>
        <end position="45"/>
    </location>
</feature>
<name>A0A2H6C3I2_TETHA</name>
<keyword evidence="7" id="KW-0482">Metalloprotease</keyword>
<feature type="compositionally biased region" description="Low complexity" evidence="9">
    <location>
        <begin position="46"/>
        <end position="70"/>
    </location>
</feature>
<dbReference type="GO" id="GO:0160237">
    <property type="term" value="F:D-Ala-D-Ala dipeptidase activity"/>
    <property type="evidence" value="ECO:0007669"/>
    <property type="project" value="UniProtKB-EC"/>
</dbReference>
<protein>
    <submittedName>
        <fullName evidence="11">Uncharacterized protein</fullName>
    </submittedName>
</protein>
<keyword evidence="6" id="KW-0224">Dipeptidase</keyword>
<evidence type="ECO:0000256" key="4">
    <source>
        <dbReference type="ARBA" id="ARBA00022801"/>
    </source>
</evidence>
<dbReference type="GO" id="GO:0046872">
    <property type="term" value="F:metal ion binding"/>
    <property type="evidence" value="ECO:0007669"/>
    <property type="project" value="UniProtKB-KW"/>
</dbReference>
<evidence type="ECO:0000256" key="9">
    <source>
        <dbReference type="SAM" id="MobiDB-lite"/>
    </source>
</evidence>
<evidence type="ECO:0000256" key="1">
    <source>
        <dbReference type="ARBA" id="ARBA00001362"/>
    </source>
</evidence>
<dbReference type="EMBL" id="BDEC01000014">
    <property type="protein sequence ID" value="GBD67636.1"/>
    <property type="molecule type" value="Genomic_DNA"/>
</dbReference>
<accession>A0A2H6C3I2</accession>
<feature type="region of interest" description="Disordered" evidence="9">
    <location>
        <begin position="35"/>
        <end position="74"/>
    </location>
</feature>
<keyword evidence="10" id="KW-0472">Membrane</keyword>
<evidence type="ECO:0000313" key="12">
    <source>
        <dbReference type="Proteomes" id="UP000236214"/>
    </source>
</evidence>
<evidence type="ECO:0000256" key="2">
    <source>
        <dbReference type="ARBA" id="ARBA00022670"/>
    </source>
</evidence>
<dbReference type="SUPFAM" id="SSF55166">
    <property type="entry name" value="Hedgehog/DD-peptidase"/>
    <property type="match status" value="1"/>
</dbReference>
<keyword evidence="4" id="KW-0378">Hydrolase</keyword>
<evidence type="ECO:0000256" key="10">
    <source>
        <dbReference type="SAM" id="Phobius"/>
    </source>
</evidence>
<keyword evidence="2" id="KW-0645">Protease</keyword>
<dbReference type="Gene3D" id="3.30.1380.10">
    <property type="match status" value="1"/>
</dbReference>
<keyword evidence="3" id="KW-0479">Metal-binding</keyword>
<dbReference type="InterPro" id="IPR009045">
    <property type="entry name" value="Zn_M74/Hedgehog-like"/>
</dbReference>
<dbReference type="PANTHER" id="PTHR43126">
    <property type="entry name" value="D-ALANYL-D-ALANINE DIPEPTIDASE"/>
    <property type="match status" value="1"/>
</dbReference>
<gene>
    <name evidence="11" type="ORF">TEHN7118_0442</name>
</gene>
<dbReference type="RefSeq" id="WP_094244029.1">
    <property type="nucleotide sequence ID" value="NZ_BAABQP010000014.1"/>
</dbReference>
<keyword evidence="10" id="KW-0812">Transmembrane</keyword>
<keyword evidence="12" id="KW-1185">Reference proteome</keyword>
<dbReference type="InterPro" id="IPR003646">
    <property type="entry name" value="SH3-like_bac-type"/>
</dbReference>
<reference evidence="11 12" key="1">
    <citation type="submission" date="2016-05" db="EMBL/GenBank/DDBJ databases">
        <title>Whole genome sequencing of Tetragenococcus halophilus subsp. halophilus NISL 7118.</title>
        <authorList>
            <person name="Shiwa Y."/>
            <person name="Nishimura I."/>
            <person name="Yoshikawa H."/>
            <person name="Koyama Y."/>
            <person name="Oguma T."/>
        </authorList>
    </citation>
    <scope>NUCLEOTIDE SEQUENCE [LARGE SCALE GENOMIC DNA]</scope>
    <source>
        <strain evidence="11 12">NISL 7118</strain>
    </source>
</reference>
<proteinExistence type="predicted"/>
<feature type="transmembrane region" description="Helical" evidence="10">
    <location>
        <begin position="7"/>
        <end position="26"/>
    </location>
</feature>
<comment type="catalytic activity">
    <reaction evidence="1">
        <text>D-alanyl-D-alanine + H2O = 2 D-alanine</text>
        <dbReference type="Rhea" id="RHEA:20661"/>
        <dbReference type="ChEBI" id="CHEBI:15377"/>
        <dbReference type="ChEBI" id="CHEBI:57416"/>
        <dbReference type="ChEBI" id="CHEBI:57822"/>
        <dbReference type="EC" id="3.4.13.22"/>
    </reaction>
</comment>